<feature type="region of interest" description="Disordered" evidence="1">
    <location>
        <begin position="174"/>
        <end position="197"/>
    </location>
</feature>
<protein>
    <submittedName>
        <fullName evidence="2">Uncharacterized protein</fullName>
    </submittedName>
</protein>
<evidence type="ECO:0000313" key="2">
    <source>
        <dbReference type="EMBL" id="CAB3405055.1"/>
    </source>
</evidence>
<sequence>MAIAEIGKIKSDCDVEFADVATKLAAEHVSDPRVVEYIHAVMSSCNKSPLQKMTESSVFLLHKGTISPKVMEEIKENYDRIQKKKDLEMSKKMNQLPPELYSTAQKLRIIATSAGLSGNERKQQIDQLLASLPDSYHHKILNLLVETPSKFDGAPVQQPETPIDLRPAPASFEIPKQTEETEPASSKNTQGDRDPRVNMPFNANASPMNHIQIHPQPITASQQNILFPDLPPTRPITPTSNDASTSIGALFKNPNIEMLLKNLVQKGVKLSDGPLPANVGAVDHTKNQPDMTLLNPSLWSDAAKFLSQSSNDLPTALSKLFDANSAGISSAFGRHHSRAPPQIASEAQFLPSRRQFDGALDSYDTHVDRFASSGPPNRQEILGDLSSLRALPQPAIQPTKVDAIIGAMPTMPPVNGYQTYAPAPTAAVPSIVPAQQQLKSPEEITGSYRQSLMPVYNVKGINGQMRNVKIDAVNEQ</sequence>
<evidence type="ECO:0000313" key="3">
    <source>
        <dbReference type="Proteomes" id="UP000494206"/>
    </source>
</evidence>
<gene>
    <name evidence="2" type="ORF">CBOVIS_LOCUS7300</name>
</gene>
<keyword evidence="3" id="KW-1185">Reference proteome</keyword>
<dbReference type="EMBL" id="CADEPM010000004">
    <property type="protein sequence ID" value="CAB3405055.1"/>
    <property type="molecule type" value="Genomic_DNA"/>
</dbReference>
<organism evidence="2 3">
    <name type="scientific">Caenorhabditis bovis</name>
    <dbReference type="NCBI Taxonomy" id="2654633"/>
    <lineage>
        <taxon>Eukaryota</taxon>
        <taxon>Metazoa</taxon>
        <taxon>Ecdysozoa</taxon>
        <taxon>Nematoda</taxon>
        <taxon>Chromadorea</taxon>
        <taxon>Rhabditida</taxon>
        <taxon>Rhabditina</taxon>
        <taxon>Rhabditomorpha</taxon>
        <taxon>Rhabditoidea</taxon>
        <taxon>Rhabditidae</taxon>
        <taxon>Peloderinae</taxon>
        <taxon>Caenorhabditis</taxon>
    </lineage>
</organism>
<proteinExistence type="predicted"/>
<accession>A0A8S1EXV7</accession>
<name>A0A8S1EXV7_9PELO</name>
<evidence type="ECO:0000256" key="1">
    <source>
        <dbReference type="SAM" id="MobiDB-lite"/>
    </source>
</evidence>
<dbReference type="OrthoDB" id="5876065at2759"/>
<reference evidence="2 3" key="1">
    <citation type="submission" date="2020-04" db="EMBL/GenBank/DDBJ databases">
        <authorList>
            <person name="Laetsch R D."/>
            <person name="Stevens L."/>
            <person name="Kumar S."/>
            <person name="Blaxter L. M."/>
        </authorList>
    </citation>
    <scope>NUCLEOTIDE SEQUENCE [LARGE SCALE GENOMIC DNA]</scope>
</reference>
<comment type="caution">
    <text evidence="2">The sequence shown here is derived from an EMBL/GenBank/DDBJ whole genome shotgun (WGS) entry which is preliminary data.</text>
</comment>
<dbReference type="AlphaFoldDB" id="A0A8S1EXV7"/>
<dbReference type="Proteomes" id="UP000494206">
    <property type="component" value="Unassembled WGS sequence"/>
</dbReference>